<reference evidence="2" key="1">
    <citation type="submission" date="2021-02" db="EMBL/GenBank/DDBJ databases">
        <title>Genome sequence of Rhodospirillales sp. strain TMPK1 isolated from soil.</title>
        <authorList>
            <person name="Nakai R."/>
            <person name="Kusada H."/>
            <person name="Tamaki H."/>
        </authorList>
    </citation>
    <scope>NUCLEOTIDE SEQUENCE</scope>
    <source>
        <strain evidence="2">TMPK1</strain>
    </source>
</reference>
<name>A0A8S8XBL6_9PROT</name>
<dbReference type="RefSeq" id="WP_420242120.1">
    <property type="nucleotide sequence ID" value="NZ_BOPV01000001.1"/>
</dbReference>
<dbReference type="PANTHER" id="PTHR35894:SF1">
    <property type="entry name" value="PHOSPHORIBULOKINASE _ URIDINE KINASE FAMILY"/>
    <property type="match status" value="1"/>
</dbReference>
<dbReference type="SUPFAM" id="SSF52540">
    <property type="entry name" value="P-loop containing nucleoside triphosphate hydrolases"/>
    <property type="match status" value="1"/>
</dbReference>
<keyword evidence="1" id="KW-1133">Transmembrane helix</keyword>
<dbReference type="InterPro" id="IPR027417">
    <property type="entry name" value="P-loop_NTPase"/>
</dbReference>
<dbReference type="EMBL" id="BOPV01000001">
    <property type="protein sequence ID" value="GIL39019.1"/>
    <property type="molecule type" value="Genomic_DNA"/>
</dbReference>
<protein>
    <recommendedName>
        <fullName evidence="4">AAA+ ATPase domain-containing protein</fullName>
    </recommendedName>
</protein>
<evidence type="ECO:0000256" key="1">
    <source>
        <dbReference type="SAM" id="Phobius"/>
    </source>
</evidence>
<dbReference type="PANTHER" id="PTHR35894">
    <property type="entry name" value="GENERAL SECRETION PATHWAY PROTEIN A-RELATED"/>
    <property type="match status" value="1"/>
</dbReference>
<evidence type="ECO:0000313" key="2">
    <source>
        <dbReference type="EMBL" id="GIL39019.1"/>
    </source>
</evidence>
<dbReference type="InterPro" id="IPR052026">
    <property type="entry name" value="ExeA_AAA_ATPase_DNA-bind"/>
</dbReference>
<sequence>MSRIHAAAARDPFRPRAATSAPFPSLAFERARADATASLARGVSRVAITGPAGVGKSALLTQLARDVAAAGDIAWLRPPAMIAPNAATLLVDEIDHLDATTRASLLARAHGTRMLVAGIEDPDPTDDTVTVQLAPLEPEEVRPYVEHRLRTAGLDLDLFDDDAIRRIGTAASRIPRVIDVLAGRALFAARLDEADTVTAIHARQAIEEHASLLAAASSHVEPALVDAALALAADEHHDVEPARPLVAERIWSDPVPRERTRLGMPVMATVAVGCFILGAALVLAARASDAAISAPLAMAPPSPAPTEASAYTPTPASLQAAGDPQRIFVHYRRGDAAGEQAAAALVEHLRARGFRIAEVRPVDLRINQASVRYFFDGDRARSETLEREVDAYVRNVGLAPRSDLLPMRYYEPKPRPGTLEVWLPSGR</sequence>
<proteinExistence type="predicted"/>
<feature type="transmembrane region" description="Helical" evidence="1">
    <location>
        <begin position="266"/>
        <end position="285"/>
    </location>
</feature>
<evidence type="ECO:0000313" key="3">
    <source>
        <dbReference type="Proteomes" id="UP000681075"/>
    </source>
</evidence>
<keyword evidence="1" id="KW-0812">Transmembrane</keyword>
<evidence type="ECO:0008006" key="4">
    <source>
        <dbReference type="Google" id="ProtNLM"/>
    </source>
</evidence>
<keyword evidence="1" id="KW-0472">Membrane</keyword>
<dbReference type="AlphaFoldDB" id="A0A8S8XBL6"/>
<comment type="caution">
    <text evidence="2">The sequence shown here is derived from an EMBL/GenBank/DDBJ whole genome shotgun (WGS) entry which is preliminary data.</text>
</comment>
<gene>
    <name evidence="2" type="ORF">TMPK1_12560</name>
</gene>
<keyword evidence="3" id="KW-1185">Reference proteome</keyword>
<accession>A0A8S8XBL6</accession>
<dbReference type="Proteomes" id="UP000681075">
    <property type="component" value="Unassembled WGS sequence"/>
</dbReference>
<organism evidence="2 3">
    <name type="scientific">Roseiterribacter gracilis</name>
    <dbReference type="NCBI Taxonomy" id="2812848"/>
    <lineage>
        <taxon>Bacteria</taxon>
        <taxon>Pseudomonadati</taxon>
        <taxon>Pseudomonadota</taxon>
        <taxon>Alphaproteobacteria</taxon>
        <taxon>Rhodospirillales</taxon>
        <taxon>Roseiterribacteraceae</taxon>
        <taxon>Roseiterribacter</taxon>
    </lineage>
</organism>